<protein>
    <submittedName>
        <fullName evidence="1">Uncharacterized protein</fullName>
    </submittedName>
</protein>
<accession>A0A0A9DSF2</accession>
<proteinExistence type="predicted"/>
<sequence length="39" mass="4458">MPAIRFGMAPTCSYQQCLPLPSLFSPERNMVSLRAHRHN</sequence>
<evidence type="ECO:0000313" key="1">
    <source>
        <dbReference type="EMBL" id="JAD88585.1"/>
    </source>
</evidence>
<reference evidence="1" key="1">
    <citation type="submission" date="2014-09" db="EMBL/GenBank/DDBJ databases">
        <authorList>
            <person name="Magalhaes I.L.F."/>
            <person name="Oliveira U."/>
            <person name="Santos F.R."/>
            <person name="Vidigal T.H.D.A."/>
            <person name="Brescovit A.D."/>
            <person name="Santos A.J."/>
        </authorList>
    </citation>
    <scope>NUCLEOTIDE SEQUENCE</scope>
    <source>
        <tissue evidence="1">Shoot tissue taken approximately 20 cm above the soil surface</tissue>
    </source>
</reference>
<dbReference type="AlphaFoldDB" id="A0A0A9DSF2"/>
<name>A0A0A9DSF2_ARUDO</name>
<dbReference type="EMBL" id="GBRH01209310">
    <property type="protein sequence ID" value="JAD88585.1"/>
    <property type="molecule type" value="Transcribed_RNA"/>
</dbReference>
<organism evidence="1">
    <name type="scientific">Arundo donax</name>
    <name type="common">Giant reed</name>
    <name type="synonym">Donax arundinaceus</name>
    <dbReference type="NCBI Taxonomy" id="35708"/>
    <lineage>
        <taxon>Eukaryota</taxon>
        <taxon>Viridiplantae</taxon>
        <taxon>Streptophyta</taxon>
        <taxon>Embryophyta</taxon>
        <taxon>Tracheophyta</taxon>
        <taxon>Spermatophyta</taxon>
        <taxon>Magnoliopsida</taxon>
        <taxon>Liliopsida</taxon>
        <taxon>Poales</taxon>
        <taxon>Poaceae</taxon>
        <taxon>PACMAD clade</taxon>
        <taxon>Arundinoideae</taxon>
        <taxon>Arundineae</taxon>
        <taxon>Arundo</taxon>
    </lineage>
</organism>
<reference evidence="1" key="2">
    <citation type="journal article" date="2015" name="Data Brief">
        <title>Shoot transcriptome of the giant reed, Arundo donax.</title>
        <authorList>
            <person name="Barrero R.A."/>
            <person name="Guerrero F.D."/>
            <person name="Moolhuijzen P."/>
            <person name="Goolsby J.A."/>
            <person name="Tidwell J."/>
            <person name="Bellgard S.E."/>
            <person name="Bellgard M.I."/>
        </authorList>
    </citation>
    <scope>NUCLEOTIDE SEQUENCE</scope>
    <source>
        <tissue evidence="1">Shoot tissue taken approximately 20 cm above the soil surface</tissue>
    </source>
</reference>